<proteinExistence type="predicted"/>
<dbReference type="EMBL" id="JNBR01002198">
    <property type="protein sequence ID" value="OQR83393.1"/>
    <property type="molecule type" value="Genomic_DNA"/>
</dbReference>
<evidence type="ECO:0000313" key="2">
    <source>
        <dbReference type="Proteomes" id="UP000243579"/>
    </source>
</evidence>
<reference evidence="1 2" key="1">
    <citation type="journal article" date="2014" name="Genome Biol. Evol.">
        <title>The secreted proteins of Achlya hypogyna and Thraustotheca clavata identify the ancestral oomycete secretome and reveal gene acquisitions by horizontal gene transfer.</title>
        <authorList>
            <person name="Misner I."/>
            <person name="Blouin N."/>
            <person name="Leonard G."/>
            <person name="Richards T.A."/>
            <person name="Lane C.E."/>
        </authorList>
    </citation>
    <scope>NUCLEOTIDE SEQUENCE [LARGE SCALE GENOMIC DNA]</scope>
    <source>
        <strain evidence="1 2">ATCC 48635</strain>
    </source>
</reference>
<dbReference type="Proteomes" id="UP000243579">
    <property type="component" value="Unassembled WGS sequence"/>
</dbReference>
<organism evidence="1 2">
    <name type="scientific">Achlya hypogyna</name>
    <name type="common">Oomycete</name>
    <name type="synonym">Protoachlya hypogyna</name>
    <dbReference type="NCBI Taxonomy" id="1202772"/>
    <lineage>
        <taxon>Eukaryota</taxon>
        <taxon>Sar</taxon>
        <taxon>Stramenopiles</taxon>
        <taxon>Oomycota</taxon>
        <taxon>Saprolegniomycetes</taxon>
        <taxon>Saprolegniales</taxon>
        <taxon>Achlyaceae</taxon>
        <taxon>Achlya</taxon>
    </lineage>
</organism>
<comment type="caution">
    <text evidence="1">The sequence shown here is derived from an EMBL/GenBank/DDBJ whole genome shotgun (WGS) entry which is preliminary data.</text>
</comment>
<accession>A0A1V9YCB4</accession>
<feature type="non-terminal residue" evidence="1">
    <location>
        <position position="1"/>
    </location>
</feature>
<dbReference type="OrthoDB" id="10605833at2759"/>
<name>A0A1V9YCB4_ACHHY</name>
<keyword evidence="2" id="KW-1185">Reference proteome</keyword>
<gene>
    <name evidence="1" type="ORF">ACHHYP_20746</name>
</gene>
<protein>
    <submittedName>
        <fullName evidence="1">Uncharacterized protein</fullName>
    </submittedName>
</protein>
<dbReference type="AlphaFoldDB" id="A0A1V9YCB4"/>
<sequence length="183" mass="19368">NDGCTVRYAKADNCGTDADNYRAQAYHADDLVAKAYDGDTQADDSDVQANYGCTVRYAEADNCGTNADYLVAKPTTAVPRATTSAPYTTTAPVANLACSCTTGFCMAGTCSNCNADLGNGIRSCMGGWTQSQCNSQLASGKFTWCGPVKPAPQPNYPKPTAPTGYYVYGSYGKSAYRQLNDEE</sequence>
<evidence type="ECO:0000313" key="1">
    <source>
        <dbReference type="EMBL" id="OQR83393.1"/>
    </source>
</evidence>